<dbReference type="AlphaFoldDB" id="A0A5J6LDE7"/>
<name>A0A5J6LDE7_9GAMM</name>
<keyword evidence="4" id="KW-1185">Reference proteome</keyword>
<dbReference type="RefSeq" id="WP_151054888.1">
    <property type="nucleotide sequence ID" value="NZ_CP044222.1"/>
</dbReference>
<accession>A0A5J6LDE7</accession>
<dbReference type="PANTHER" id="PTHR34322">
    <property type="entry name" value="TRANSPOSASE, Y1_TNP DOMAIN-CONTAINING"/>
    <property type="match status" value="1"/>
</dbReference>
<feature type="domain" description="Transposase IS200-like" evidence="2">
    <location>
        <begin position="9"/>
        <end position="124"/>
    </location>
</feature>
<proteinExistence type="predicted"/>
<dbReference type="Proteomes" id="UP000325606">
    <property type="component" value="Chromosome"/>
</dbReference>
<evidence type="ECO:0000313" key="4">
    <source>
        <dbReference type="Proteomes" id="UP000325606"/>
    </source>
</evidence>
<dbReference type="EMBL" id="CP044222">
    <property type="protein sequence ID" value="QEW06493.1"/>
    <property type="molecule type" value="Genomic_DNA"/>
</dbReference>
<gene>
    <name evidence="3" type="ORF">F5I99_08210</name>
</gene>
<protein>
    <submittedName>
        <fullName evidence="3">Transposase</fullName>
    </submittedName>
</protein>
<evidence type="ECO:0000313" key="3">
    <source>
        <dbReference type="EMBL" id="QEW06493.1"/>
    </source>
</evidence>
<dbReference type="KEGG" id="nik:F5I99_08210"/>
<dbReference type="Pfam" id="PF01797">
    <property type="entry name" value="Y1_Tnp"/>
    <property type="match status" value="1"/>
</dbReference>
<sequence length="236" mass="27117">MARLPRLVLPNQPLHIMHRGNNRQKVFENKEDMSRILADIAKSLIKADCQLHAYVIMTNHLHLLITPKDKHHLAVFMQSLTNRYVRYFNSSRERTGTIWEGRFKSCLVDSDHYLFTLYKYIEMNPVKAGLVIDPKEYPWSSYHHNALGVVDPLISEHPLYLDLATTKDERAAHYQSMMSNVNLSEENQNITEATIRGEALGDVNFNNWVSLQTGRPAKLTSHGGDRKSAEYKNQAG</sequence>
<dbReference type="SUPFAM" id="SSF143422">
    <property type="entry name" value="Transposase IS200-like"/>
    <property type="match status" value="1"/>
</dbReference>
<organism evidence="3 4">
    <name type="scientific">Nitrincola iocasae</name>
    <dbReference type="NCBI Taxonomy" id="2614693"/>
    <lineage>
        <taxon>Bacteria</taxon>
        <taxon>Pseudomonadati</taxon>
        <taxon>Pseudomonadota</taxon>
        <taxon>Gammaproteobacteria</taxon>
        <taxon>Oceanospirillales</taxon>
        <taxon>Oceanospirillaceae</taxon>
        <taxon>Nitrincola</taxon>
    </lineage>
</organism>
<dbReference type="PANTHER" id="PTHR34322:SF2">
    <property type="entry name" value="TRANSPOSASE IS200-LIKE DOMAIN-CONTAINING PROTEIN"/>
    <property type="match status" value="1"/>
</dbReference>
<dbReference type="InterPro" id="IPR036515">
    <property type="entry name" value="Transposase_17_sf"/>
</dbReference>
<dbReference type="GO" id="GO:0004803">
    <property type="term" value="F:transposase activity"/>
    <property type="evidence" value="ECO:0007669"/>
    <property type="project" value="InterPro"/>
</dbReference>
<dbReference type="SMART" id="SM01321">
    <property type="entry name" value="Y1_Tnp"/>
    <property type="match status" value="1"/>
</dbReference>
<dbReference type="GO" id="GO:0003677">
    <property type="term" value="F:DNA binding"/>
    <property type="evidence" value="ECO:0007669"/>
    <property type="project" value="InterPro"/>
</dbReference>
<feature type="region of interest" description="Disordered" evidence="1">
    <location>
        <begin position="216"/>
        <end position="236"/>
    </location>
</feature>
<evidence type="ECO:0000259" key="2">
    <source>
        <dbReference type="SMART" id="SM01321"/>
    </source>
</evidence>
<dbReference type="InterPro" id="IPR002686">
    <property type="entry name" value="Transposase_17"/>
</dbReference>
<reference evidence="3 4" key="1">
    <citation type="submission" date="2019-09" db="EMBL/GenBank/DDBJ databases">
        <title>Nitrincola iocasae sp. nov., a bacterium isolated from the sediment collected at a cold seep field in South China Sea.</title>
        <authorList>
            <person name="Zhang H."/>
            <person name="Wang H."/>
            <person name="Li C."/>
        </authorList>
    </citation>
    <scope>NUCLEOTIDE SEQUENCE [LARGE SCALE GENOMIC DNA]</scope>
    <source>
        <strain evidence="3 4">KXZD1103</strain>
    </source>
</reference>
<dbReference type="Gene3D" id="3.30.70.1290">
    <property type="entry name" value="Transposase IS200-like"/>
    <property type="match status" value="1"/>
</dbReference>
<evidence type="ECO:0000256" key="1">
    <source>
        <dbReference type="SAM" id="MobiDB-lite"/>
    </source>
</evidence>
<dbReference type="GO" id="GO:0006313">
    <property type="term" value="P:DNA transposition"/>
    <property type="evidence" value="ECO:0007669"/>
    <property type="project" value="InterPro"/>
</dbReference>